<protein>
    <submittedName>
        <fullName evidence="1">Uncharacterized protein</fullName>
    </submittedName>
</protein>
<name>A0A284R5Y9_ARMOS</name>
<reference evidence="2" key="1">
    <citation type="journal article" date="2017" name="Nat. Ecol. Evol.">
        <title>Genome expansion and lineage-specific genetic innovations in the forest pathogenic fungi Armillaria.</title>
        <authorList>
            <person name="Sipos G."/>
            <person name="Prasanna A.N."/>
            <person name="Walter M.C."/>
            <person name="O'Connor E."/>
            <person name="Balint B."/>
            <person name="Krizsan K."/>
            <person name="Kiss B."/>
            <person name="Hess J."/>
            <person name="Varga T."/>
            <person name="Slot J."/>
            <person name="Riley R."/>
            <person name="Boka B."/>
            <person name="Rigling D."/>
            <person name="Barry K."/>
            <person name="Lee J."/>
            <person name="Mihaltcheva S."/>
            <person name="LaButti K."/>
            <person name="Lipzen A."/>
            <person name="Waldron R."/>
            <person name="Moloney N.M."/>
            <person name="Sperisen C."/>
            <person name="Kredics L."/>
            <person name="Vagvoelgyi C."/>
            <person name="Patrignani A."/>
            <person name="Fitzpatrick D."/>
            <person name="Nagy I."/>
            <person name="Doyle S."/>
            <person name="Anderson J.B."/>
            <person name="Grigoriev I.V."/>
            <person name="Gueldener U."/>
            <person name="Muensterkoetter M."/>
            <person name="Nagy L.G."/>
        </authorList>
    </citation>
    <scope>NUCLEOTIDE SEQUENCE [LARGE SCALE GENOMIC DNA]</scope>
    <source>
        <strain evidence="2">C18/9</strain>
    </source>
</reference>
<dbReference type="OrthoDB" id="3084332at2759"/>
<dbReference type="OMA" id="HMSECEL"/>
<organism evidence="1 2">
    <name type="scientific">Armillaria ostoyae</name>
    <name type="common">Armillaria root rot fungus</name>
    <dbReference type="NCBI Taxonomy" id="47428"/>
    <lineage>
        <taxon>Eukaryota</taxon>
        <taxon>Fungi</taxon>
        <taxon>Dikarya</taxon>
        <taxon>Basidiomycota</taxon>
        <taxon>Agaricomycotina</taxon>
        <taxon>Agaricomycetes</taxon>
        <taxon>Agaricomycetidae</taxon>
        <taxon>Agaricales</taxon>
        <taxon>Marasmiineae</taxon>
        <taxon>Physalacriaceae</taxon>
        <taxon>Armillaria</taxon>
    </lineage>
</organism>
<evidence type="ECO:0000313" key="2">
    <source>
        <dbReference type="Proteomes" id="UP000219338"/>
    </source>
</evidence>
<dbReference type="EMBL" id="FUEG01000004">
    <property type="protein sequence ID" value="SJL04129.1"/>
    <property type="molecule type" value="Genomic_DNA"/>
</dbReference>
<gene>
    <name evidence="1" type="ORF">ARMOST_07489</name>
</gene>
<evidence type="ECO:0000313" key="1">
    <source>
        <dbReference type="EMBL" id="SJL04129.1"/>
    </source>
</evidence>
<accession>A0A284R5Y9</accession>
<sequence>MAMPSCSIDGERYTYSLSLISPSSFRSSTVHVDGGRDVQLRVITEAGAHTFSVLLLVEEDLPTDIFAIDVHVWPERPSMLSRLVDSYDALCSAGSPRFLPTADDGEIVRQLFGHGLVVGTTCASSVTFRNRIVEHLLAGLCASERGPLCQEVVSTCRAACVYPQVFMLSCIVSSGIIGSVDSACVPMYADFFVPAVGRNRRKAAGTAALGRLSAVRYAPYVDERSYLLRIVNAQFERMTEDELKRIAVAHSMLAVSLLVSPSELRKAISEHLFLGHCLFKAEDAIPTIPVGCLDFLADNYFSRNI</sequence>
<proteinExistence type="predicted"/>
<dbReference type="AlphaFoldDB" id="A0A284R5Y9"/>
<dbReference type="Proteomes" id="UP000219338">
    <property type="component" value="Unassembled WGS sequence"/>
</dbReference>
<keyword evidence="2" id="KW-1185">Reference proteome</keyword>